<comment type="similarity">
    <text evidence="7">Belongs to the TonB-dependent receptor family.</text>
</comment>
<dbReference type="InterPro" id="IPR037066">
    <property type="entry name" value="Plug_dom_sf"/>
</dbReference>
<dbReference type="PROSITE" id="PS52016">
    <property type="entry name" value="TONB_DEPENDENT_REC_3"/>
    <property type="match status" value="1"/>
</dbReference>
<dbReference type="EMBL" id="CP020918">
    <property type="protein sequence ID" value="AWG21518.1"/>
    <property type="molecule type" value="Genomic_DNA"/>
</dbReference>
<reference evidence="10 11" key="1">
    <citation type="submission" date="2017-04" db="EMBL/GenBank/DDBJ databases">
        <title>Compelte genome sequence of WV33.</title>
        <authorList>
            <person name="Lee P.C."/>
        </authorList>
    </citation>
    <scope>NUCLEOTIDE SEQUENCE [LARGE SCALE GENOMIC DNA]</scope>
    <source>
        <strain evidence="10 11">WV33</strain>
    </source>
</reference>
<evidence type="ECO:0000256" key="4">
    <source>
        <dbReference type="ARBA" id="ARBA00022692"/>
    </source>
</evidence>
<evidence type="ECO:0000256" key="7">
    <source>
        <dbReference type="PROSITE-ProRule" id="PRU01360"/>
    </source>
</evidence>
<dbReference type="Pfam" id="PF13715">
    <property type="entry name" value="CarbopepD_reg_2"/>
    <property type="match status" value="1"/>
</dbReference>
<proteinExistence type="inferred from homology"/>
<evidence type="ECO:0000256" key="2">
    <source>
        <dbReference type="ARBA" id="ARBA00022448"/>
    </source>
</evidence>
<dbReference type="InterPro" id="IPR041700">
    <property type="entry name" value="OMP_b-brl_3"/>
</dbReference>
<evidence type="ECO:0000256" key="1">
    <source>
        <dbReference type="ARBA" id="ARBA00004571"/>
    </source>
</evidence>
<dbReference type="OrthoDB" id="8764943at2"/>
<dbReference type="InterPro" id="IPR036942">
    <property type="entry name" value="Beta-barrel_TonB_sf"/>
</dbReference>
<keyword evidence="3 7" id="KW-1134">Transmembrane beta strand</keyword>
<name>A0A2S1LCT8_9FLAO</name>
<evidence type="ECO:0000256" key="6">
    <source>
        <dbReference type="ARBA" id="ARBA00023237"/>
    </source>
</evidence>
<feature type="signal peptide" evidence="8">
    <location>
        <begin position="1"/>
        <end position="22"/>
    </location>
</feature>
<dbReference type="PANTHER" id="PTHR40980:SF4">
    <property type="entry name" value="TONB-DEPENDENT RECEPTOR-LIKE BETA-BARREL DOMAIN-CONTAINING PROTEIN"/>
    <property type="match status" value="1"/>
</dbReference>
<dbReference type="AlphaFoldDB" id="A0A2S1LCT8"/>
<evidence type="ECO:0000256" key="3">
    <source>
        <dbReference type="ARBA" id="ARBA00022452"/>
    </source>
</evidence>
<keyword evidence="8" id="KW-0732">Signal</keyword>
<evidence type="ECO:0000256" key="8">
    <source>
        <dbReference type="SAM" id="SignalP"/>
    </source>
</evidence>
<gene>
    <name evidence="10" type="ORF">FFWV33_08235</name>
</gene>
<evidence type="ECO:0000313" key="10">
    <source>
        <dbReference type="EMBL" id="AWG21518.1"/>
    </source>
</evidence>
<dbReference type="SUPFAM" id="SSF56935">
    <property type="entry name" value="Porins"/>
    <property type="match status" value="1"/>
</dbReference>
<dbReference type="Pfam" id="PF14905">
    <property type="entry name" value="OMP_b-brl_3"/>
    <property type="match status" value="1"/>
</dbReference>
<dbReference type="GO" id="GO:0009279">
    <property type="term" value="C:cell outer membrane"/>
    <property type="evidence" value="ECO:0007669"/>
    <property type="project" value="UniProtKB-SubCell"/>
</dbReference>
<sequence length="805" mass="91024">MKKLHLFLICQFGLLFSMQAQTSTSEIVTEDQVSISGKVIDKGSNQTIPYANVLVKVAGKIIASGVTTDNGTFEIKKISAKSFMVEINFIGYKNFQKEVQVSSGQKTYNLNTIILEEDAIALKSVEIINEKSTIEQKIDRKVVTIGKDLLSMGATAGDLMNNIPSVSVDPQSNAISMRGNSNVKILIDGKPTTMDAAQVLKQIPSTSIKQIELITNPSAKYNPEGMSGIINIILNKNTKVGFNGSISSSFTMGRTPKTNQAFDLNYRSGKFNFYTNYGFNYGQNTNRGRIESSELDKENIQLFNLNSKYTSHLAKIGVDYYINDNNTLSFYTNQGVYQTDNYGQTIVDYKNNTTNIDQLQLFDSNEKSNSPTYNVDFKHKFKKEGHTIELESNISQSNEPEFALYTNLNQVDNSVLNSFSNDIGIDSKNYLTNLDYVNPLTETVKLELGLESRIEKTSNNLLLNTNYQSDFKYDRKIMSAYFTIGKQWKKWSAQAGTRFENYEVDALFKQVATTDSPFTNKLFNMYPSAFLSYTMSDKNTFTINYSRRIDRPSIGQVNPIRQWSTATIDSQGNPFLIPQFTNSFELNYSRKIALGTINSSVFYRIIEDEITRVLYTNPINENKQILSYDNFNTNNAYGVETSANLNFKKWWSANISLDAYMKKVQGTVETTPGNYEFVSLNATNFNARINNTFKASKELQFTLFGMYRGQDLSLQFKNNPMWKMDFGTSYTILKGNGTITARMSDIFNSMKFSFTTDRPYTSAGRFKWESQTAYLGFNYRFGSGKNKAVQRKQRDSNEASSSGGF</sequence>
<dbReference type="Gene3D" id="2.40.170.20">
    <property type="entry name" value="TonB-dependent receptor, beta-barrel domain"/>
    <property type="match status" value="1"/>
</dbReference>
<keyword evidence="10" id="KW-0675">Receptor</keyword>
<dbReference type="InterPro" id="IPR008969">
    <property type="entry name" value="CarboxyPept-like_regulatory"/>
</dbReference>
<evidence type="ECO:0000313" key="11">
    <source>
        <dbReference type="Proteomes" id="UP000244527"/>
    </source>
</evidence>
<dbReference type="PANTHER" id="PTHR40980">
    <property type="entry name" value="PLUG DOMAIN-CONTAINING PROTEIN"/>
    <property type="match status" value="1"/>
</dbReference>
<comment type="subcellular location">
    <subcellularLocation>
        <location evidence="1 7">Cell outer membrane</location>
        <topology evidence="1 7">Multi-pass membrane protein</topology>
    </subcellularLocation>
</comment>
<dbReference type="SUPFAM" id="SSF49464">
    <property type="entry name" value="Carboxypeptidase regulatory domain-like"/>
    <property type="match status" value="1"/>
</dbReference>
<keyword evidence="2 7" id="KW-0813">Transport</keyword>
<evidence type="ECO:0000256" key="5">
    <source>
        <dbReference type="ARBA" id="ARBA00023136"/>
    </source>
</evidence>
<keyword evidence="4 7" id="KW-0812">Transmembrane</keyword>
<keyword evidence="6 7" id="KW-0998">Cell outer membrane</keyword>
<dbReference type="RefSeq" id="WP_108740456.1">
    <property type="nucleotide sequence ID" value="NZ_CP020918.1"/>
</dbReference>
<evidence type="ECO:0000259" key="9">
    <source>
        <dbReference type="Pfam" id="PF14905"/>
    </source>
</evidence>
<feature type="domain" description="Outer membrane protein beta-barrel" evidence="9">
    <location>
        <begin position="379"/>
        <end position="779"/>
    </location>
</feature>
<keyword evidence="5 7" id="KW-0472">Membrane</keyword>
<feature type="chain" id="PRO_5015777133" evidence="8">
    <location>
        <begin position="23"/>
        <end position="805"/>
    </location>
</feature>
<dbReference type="Gene3D" id="2.60.40.1120">
    <property type="entry name" value="Carboxypeptidase-like, regulatory domain"/>
    <property type="match status" value="1"/>
</dbReference>
<dbReference type="Gene3D" id="2.170.130.10">
    <property type="entry name" value="TonB-dependent receptor, plug domain"/>
    <property type="match status" value="1"/>
</dbReference>
<dbReference type="InterPro" id="IPR039426">
    <property type="entry name" value="TonB-dep_rcpt-like"/>
</dbReference>
<protein>
    <submittedName>
        <fullName evidence="10">TonB-dependent receptor</fullName>
    </submittedName>
</protein>
<accession>A0A2S1LCT8</accession>
<dbReference type="Proteomes" id="UP000244527">
    <property type="component" value="Chromosome"/>
</dbReference>
<keyword evidence="11" id="KW-1185">Reference proteome</keyword>
<organism evidence="10 11">
    <name type="scientific">Flavobacterium faecale</name>
    <dbReference type="NCBI Taxonomy" id="1355330"/>
    <lineage>
        <taxon>Bacteria</taxon>
        <taxon>Pseudomonadati</taxon>
        <taxon>Bacteroidota</taxon>
        <taxon>Flavobacteriia</taxon>
        <taxon>Flavobacteriales</taxon>
        <taxon>Flavobacteriaceae</taxon>
        <taxon>Flavobacterium</taxon>
    </lineage>
</organism>
<dbReference type="KEGG" id="ffa:FFWV33_08235"/>